<reference evidence="6" key="1">
    <citation type="submission" date="2010-06" db="EMBL/GenBank/DDBJ databases">
        <authorList>
            <person name="Muzny D."/>
            <person name="Qin X."/>
            <person name="Buhay C."/>
            <person name="Dugan-Rocha S."/>
            <person name="Ding Y."/>
            <person name="Chen G."/>
            <person name="Hawes A."/>
            <person name="Holder M."/>
            <person name="Jhangiani S."/>
            <person name="Johnson A."/>
            <person name="Khan Z."/>
            <person name="Li Z."/>
            <person name="Liu W."/>
            <person name="Liu X."/>
            <person name="Perez L."/>
            <person name="Shen H."/>
            <person name="Wang Q."/>
            <person name="Watt J."/>
            <person name="Xi L."/>
            <person name="Xin Y."/>
            <person name="Zhou J."/>
            <person name="Deng J."/>
            <person name="Jiang H."/>
            <person name="Liu Y."/>
            <person name="Qu J."/>
            <person name="Song X.-Z."/>
            <person name="Zhang L."/>
            <person name="Villasana D."/>
            <person name="Johnson A."/>
            <person name="Liu J."/>
            <person name="Liyanage D."/>
            <person name="Lorensuhewa L."/>
            <person name="Robinson T."/>
            <person name="Song A."/>
            <person name="Song B.-B."/>
            <person name="Dinh H."/>
            <person name="Thornton R."/>
            <person name="Coyle M."/>
            <person name="Francisco L."/>
            <person name="Jackson L."/>
            <person name="Javaid M."/>
            <person name="Korchina V."/>
            <person name="Kovar C."/>
            <person name="Mata R."/>
            <person name="Mathew T."/>
            <person name="Ngo R."/>
            <person name="Nguyen L."/>
            <person name="Nguyen N."/>
            <person name="Okwuonu G."/>
            <person name="Ongeri F."/>
            <person name="Pham C."/>
            <person name="Simmons D."/>
            <person name="Wilczek-Boney K."/>
            <person name="Hale W."/>
            <person name="Jakkamsetti A."/>
            <person name="Pham P."/>
            <person name="Ruth R."/>
            <person name="San Lucas F."/>
            <person name="Warren J."/>
            <person name="Zhang J."/>
            <person name="Zhao Z."/>
            <person name="Zhou C."/>
            <person name="Zhu D."/>
            <person name="Lee S."/>
            <person name="Bess C."/>
            <person name="Blankenburg K."/>
            <person name="Forbes L."/>
            <person name="Fu Q."/>
            <person name="Gubbala S."/>
            <person name="Hirani K."/>
            <person name="Jayaseelan J.C."/>
            <person name="Lara F."/>
            <person name="Munidasa M."/>
            <person name="Palculict T."/>
            <person name="Patil S."/>
            <person name="Pu L.-L."/>
            <person name="Saada N."/>
            <person name="Tang L."/>
            <person name="Weissenberger G."/>
            <person name="Zhu Y."/>
            <person name="Hemphill L."/>
            <person name="Shang Y."/>
            <person name="Youmans B."/>
            <person name="Ayvaz T."/>
            <person name="Ross M."/>
            <person name="Santibanez J."/>
            <person name="Aqrawi P."/>
            <person name="Gross S."/>
            <person name="Joshi V."/>
            <person name="Fowler G."/>
            <person name="Nazareth L."/>
            <person name="Reid J."/>
            <person name="Worley K."/>
            <person name="Petrosino J."/>
            <person name="Highlander S."/>
            <person name="Gibbs R."/>
        </authorList>
    </citation>
    <scope>NUCLEOTIDE SEQUENCE [LARGE SCALE GENOMIC DNA]</scope>
    <source>
        <strain evidence="6">ATCC 33030</strain>
    </source>
</reference>
<proteinExistence type="inferred from homology"/>
<dbReference type="HAMAP" id="MF_01030">
    <property type="entry name" value="D_Ser_dehydrat"/>
    <property type="match status" value="1"/>
</dbReference>
<dbReference type="EMBL" id="ACLJ02000003">
    <property type="protein sequence ID" value="EFK54410.1"/>
    <property type="molecule type" value="Genomic_DNA"/>
</dbReference>
<evidence type="ECO:0000256" key="2">
    <source>
        <dbReference type="ARBA" id="ARBA00022898"/>
    </source>
</evidence>
<dbReference type="HOGENOM" id="CLU_035707_0_0_11"/>
<dbReference type="InterPro" id="IPR000634">
    <property type="entry name" value="Ser/Thr_deHydtase_PyrdxlP-BS"/>
</dbReference>
<evidence type="ECO:0000256" key="1">
    <source>
        <dbReference type="ARBA" id="ARBA00001933"/>
    </source>
</evidence>
<evidence type="ECO:0000256" key="4">
    <source>
        <dbReference type="HAMAP-Rule" id="MF_01030"/>
    </source>
</evidence>
<dbReference type="GO" id="GO:0030170">
    <property type="term" value="F:pyridoxal phosphate binding"/>
    <property type="evidence" value="ECO:0007669"/>
    <property type="project" value="InterPro"/>
</dbReference>
<organism evidence="6 7">
    <name type="scientific">Corynebacterium genitalium ATCC 33030</name>
    <dbReference type="NCBI Taxonomy" id="585529"/>
    <lineage>
        <taxon>Bacteria</taxon>
        <taxon>Bacillati</taxon>
        <taxon>Actinomycetota</taxon>
        <taxon>Actinomycetes</taxon>
        <taxon>Mycobacteriales</taxon>
        <taxon>Corynebacteriaceae</taxon>
        <taxon>Corynebacterium</taxon>
    </lineage>
</organism>
<dbReference type="AlphaFoldDB" id="D7WE56"/>
<comment type="cofactor">
    <cofactor evidence="1 4">
        <name>pyridoxal 5'-phosphate</name>
        <dbReference type="ChEBI" id="CHEBI:597326"/>
    </cofactor>
</comment>
<evidence type="ECO:0000259" key="5">
    <source>
        <dbReference type="Pfam" id="PF00291"/>
    </source>
</evidence>
<dbReference type="NCBIfam" id="NF002823">
    <property type="entry name" value="PRK02991.1"/>
    <property type="match status" value="1"/>
</dbReference>
<evidence type="ECO:0000313" key="7">
    <source>
        <dbReference type="Proteomes" id="UP000004208"/>
    </source>
</evidence>
<dbReference type="Proteomes" id="UP000004208">
    <property type="component" value="Unassembled WGS sequence"/>
</dbReference>
<dbReference type="PROSITE" id="PS00165">
    <property type="entry name" value="DEHYDRATASE_SER_THR"/>
    <property type="match status" value="1"/>
</dbReference>
<dbReference type="Pfam" id="PF00291">
    <property type="entry name" value="PALP"/>
    <property type="match status" value="1"/>
</dbReference>
<dbReference type="GO" id="GO:0016836">
    <property type="term" value="F:hydro-lyase activity"/>
    <property type="evidence" value="ECO:0007669"/>
    <property type="project" value="UniProtKB-UniRule"/>
</dbReference>
<dbReference type="Gene3D" id="3.40.50.1100">
    <property type="match status" value="2"/>
</dbReference>
<dbReference type="InterPro" id="IPR036052">
    <property type="entry name" value="TrpB-like_PALP_sf"/>
</dbReference>
<dbReference type="SUPFAM" id="SSF53686">
    <property type="entry name" value="Tryptophan synthase beta subunit-like PLP-dependent enzymes"/>
    <property type="match status" value="1"/>
</dbReference>
<keyword evidence="3 4" id="KW-0456">Lyase</keyword>
<protein>
    <recommendedName>
        <fullName evidence="4">Probable D-serine dehydratase</fullName>
        <ecNumber evidence="4">4.3.1.18</ecNumber>
    </recommendedName>
    <alternativeName>
        <fullName evidence="4">D-serine deaminase</fullName>
        <shortName evidence="4">DSD</shortName>
    </alternativeName>
</protein>
<comment type="similarity">
    <text evidence="4">Belongs to the serine/threonine dehydratase family. DsdA subfamily.</text>
</comment>
<dbReference type="InterPro" id="IPR011780">
    <property type="entry name" value="D_Ser_am_lyase"/>
</dbReference>
<sequence>MTMPWDRPASPPPSALSLIDALRTAQEISWARETTRELDADIAAAVDEAAERFDRFAPWVAEHYPETRAGSGAFGPGIIESPVKEVPDTKDYLSRILERDLSGPLWIKRDDALPISGSIKARGGIHEVFRLAEEQPGVKITVASTGNLGLSIGTVGPQLGFPTEVHMSVDAKQWKKDRLRTGGATVIEHPGLFTDTVAAARATSQSTTTEAGSAFFIDDENSLGLFTGYAVAGRRLKAQFDALGKEFTPDSPLIVYLPCGVGGGPGGVAFGLKQAFGRAVQCHIVEPVTSPCMALGLATGKGADITCADFGLSGRTIADGLAVQRPSPLVVKHADALFDGIHTLEDVTFLAGVNWLERTTGIVVEPSATAGLTIPWRLPDVPDTATHLVWLTGGSLIPDQDRERLRGQAATAAIQAAR</sequence>
<comment type="caution">
    <text evidence="6">The sequence shown here is derived from an EMBL/GenBank/DDBJ whole genome shotgun (WGS) entry which is preliminary data.</text>
</comment>
<dbReference type="GO" id="GO:0009097">
    <property type="term" value="P:isoleucine biosynthetic process"/>
    <property type="evidence" value="ECO:0007669"/>
    <property type="project" value="TreeGrafter"/>
</dbReference>
<dbReference type="STRING" id="585529.HMPREF0291_12068"/>
<feature type="modified residue" description="N6-(pyridoxal phosphate)lysine" evidence="4">
    <location>
        <position position="120"/>
    </location>
</feature>
<keyword evidence="7" id="KW-1185">Reference proteome</keyword>
<gene>
    <name evidence="4 6" type="primary">dsdA</name>
    <name evidence="6" type="ORF">HMPREF0291_12068</name>
</gene>
<evidence type="ECO:0000256" key="3">
    <source>
        <dbReference type="ARBA" id="ARBA00023239"/>
    </source>
</evidence>
<dbReference type="InterPro" id="IPR050147">
    <property type="entry name" value="Ser/Thr_Dehydratase"/>
</dbReference>
<dbReference type="eggNOG" id="COG3048">
    <property type="taxonomic scope" value="Bacteria"/>
</dbReference>
<dbReference type="InterPro" id="IPR001926">
    <property type="entry name" value="TrpB-like_PALP"/>
</dbReference>
<dbReference type="PANTHER" id="PTHR48078:SF9">
    <property type="entry name" value="D-SERINE DEHYDRATASE"/>
    <property type="match status" value="1"/>
</dbReference>
<dbReference type="RefSeq" id="WP_005291235.1">
    <property type="nucleotide sequence ID" value="NZ_CM000961.1"/>
</dbReference>
<dbReference type="OrthoDB" id="9780546at2"/>
<dbReference type="GO" id="GO:0008721">
    <property type="term" value="F:D-serine ammonia-lyase activity"/>
    <property type="evidence" value="ECO:0007669"/>
    <property type="project" value="UniProtKB-EC"/>
</dbReference>
<dbReference type="PANTHER" id="PTHR48078">
    <property type="entry name" value="THREONINE DEHYDRATASE, MITOCHONDRIAL-RELATED"/>
    <property type="match status" value="1"/>
</dbReference>
<name>D7WE56_9CORY</name>
<dbReference type="GO" id="GO:0036088">
    <property type="term" value="P:D-serine catabolic process"/>
    <property type="evidence" value="ECO:0007669"/>
    <property type="project" value="TreeGrafter"/>
</dbReference>
<comment type="catalytic activity">
    <reaction evidence="4">
        <text>D-serine = pyruvate + NH4(+)</text>
        <dbReference type="Rhea" id="RHEA:13977"/>
        <dbReference type="ChEBI" id="CHEBI:15361"/>
        <dbReference type="ChEBI" id="CHEBI:28938"/>
        <dbReference type="ChEBI" id="CHEBI:35247"/>
        <dbReference type="EC" id="4.3.1.18"/>
    </reaction>
</comment>
<evidence type="ECO:0000313" key="6">
    <source>
        <dbReference type="EMBL" id="EFK54410.1"/>
    </source>
</evidence>
<keyword evidence="2 4" id="KW-0663">Pyridoxal phosphate</keyword>
<accession>D7WE56</accession>
<feature type="domain" description="Tryptophan synthase beta chain-like PALP" evidence="5">
    <location>
        <begin position="96"/>
        <end position="374"/>
    </location>
</feature>
<dbReference type="EC" id="4.3.1.18" evidence="4"/>